<sequence>MAEDEPRPMQWVVNTNKAIENLPNASAESAHWGKRSIYRIPASVTNVNSRAYKPQIISLGPYHHGSSHLSEMEEHKCRALLHFLKRSSRPLQVYVDALTPVAQDLMDA</sequence>
<reference evidence="1" key="1">
    <citation type="submission" date="2018-01" db="EMBL/GenBank/DDBJ databases">
        <authorList>
            <person name="Mao J.F."/>
        </authorList>
    </citation>
    <scope>NUCLEOTIDE SEQUENCE</scope>
    <source>
        <strain evidence="1">Huo1</strain>
        <tissue evidence="1">Leaf</tissue>
    </source>
</reference>
<dbReference type="EMBL" id="PNBA02000916">
    <property type="protein sequence ID" value="KAG6382770.1"/>
    <property type="molecule type" value="Genomic_DNA"/>
</dbReference>
<protein>
    <submittedName>
        <fullName evidence="1">Uncharacterized protein</fullName>
    </submittedName>
</protein>
<organism evidence="1">
    <name type="scientific">Salvia splendens</name>
    <name type="common">Scarlet sage</name>
    <dbReference type="NCBI Taxonomy" id="180675"/>
    <lineage>
        <taxon>Eukaryota</taxon>
        <taxon>Viridiplantae</taxon>
        <taxon>Streptophyta</taxon>
        <taxon>Embryophyta</taxon>
        <taxon>Tracheophyta</taxon>
        <taxon>Spermatophyta</taxon>
        <taxon>Magnoliopsida</taxon>
        <taxon>eudicotyledons</taxon>
        <taxon>Gunneridae</taxon>
        <taxon>Pentapetalae</taxon>
        <taxon>asterids</taxon>
        <taxon>lamiids</taxon>
        <taxon>Lamiales</taxon>
        <taxon>Lamiaceae</taxon>
        <taxon>Nepetoideae</taxon>
        <taxon>Mentheae</taxon>
        <taxon>Salviinae</taxon>
        <taxon>Salvia</taxon>
        <taxon>Salvia subgen. Calosphace</taxon>
        <taxon>core Calosphace</taxon>
    </lineage>
</organism>
<keyword evidence="2" id="KW-1185">Reference proteome</keyword>
<dbReference type="AlphaFoldDB" id="A0A8X8VUT6"/>
<dbReference type="PANTHER" id="PTHR31170">
    <property type="entry name" value="BNAC04G53230D PROTEIN"/>
    <property type="match status" value="1"/>
</dbReference>
<dbReference type="PANTHER" id="PTHR31170:SF25">
    <property type="entry name" value="BNAA09G04570D PROTEIN"/>
    <property type="match status" value="1"/>
</dbReference>
<name>A0A8X8VUT6_SALSN</name>
<gene>
    <name evidence="1" type="ORF">SASPL_157523</name>
</gene>
<evidence type="ECO:0000313" key="1">
    <source>
        <dbReference type="EMBL" id="KAG6382770.1"/>
    </source>
</evidence>
<dbReference type="InterPro" id="IPR004158">
    <property type="entry name" value="DUF247_pln"/>
</dbReference>
<comment type="caution">
    <text evidence="1">The sequence shown here is derived from an EMBL/GenBank/DDBJ whole genome shotgun (WGS) entry which is preliminary data.</text>
</comment>
<dbReference type="Pfam" id="PF03140">
    <property type="entry name" value="DUF247"/>
    <property type="match status" value="1"/>
</dbReference>
<evidence type="ECO:0000313" key="2">
    <source>
        <dbReference type="Proteomes" id="UP000298416"/>
    </source>
</evidence>
<proteinExistence type="predicted"/>
<reference evidence="1" key="2">
    <citation type="submission" date="2020-08" db="EMBL/GenBank/DDBJ databases">
        <title>Plant Genome Project.</title>
        <authorList>
            <person name="Zhang R.-G."/>
        </authorList>
    </citation>
    <scope>NUCLEOTIDE SEQUENCE</scope>
    <source>
        <strain evidence="1">Huo1</strain>
        <tissue evidence="1">Leaf</tissue>
    </source>
</reference>
<dbReference type="Proteomes" id="UP000298416">
    <property type="component" value="Unassembled WGS sequence"/>
</dbReference>
<accession>A0A8X8VUT6</accession>